<accession>A0ABS0HMZ7</accession>
<keyword evidence="1" id="KW-0812">Transmembrane</keyword>
<dbReference type="Proteomes" id="UP000611708">
    <property type="component" value="Unassembled WGS sequence"/>
</dbReference>
<keyword evidence="1" id="KW-1133">Transmembrane helix</keyword>
<evidence type="ECO:0000256" key="1">
    <source>
        <dbReference type="SAM" id="Phobius"/>
    </source>
</evidence>
<feature type="transmembrane region" description="Helical" evidence="1">
    <location>
        <begin position="32"/>
        <end position="51"/>
    </location>
</feature>
<keyword evidence="1" id="KW-0472">Membrane</keyword>
<gene>
    <name evidence="2" type="ORF">I2H36_01065</name>
</gene>
<comment type="caution">
    <text evidence="2">The sequence shown here is derived from an EMBL/GenBank/DDBJ whole genome shotgun (WGS) entry which is preliminary data.</text>
</comment>
<dbReference type="EMBL" id="JADQDN010000001">
    <property type="protein sequence ID" value="MBF9194615.1"/>
    <property type="molecule type" value="Genomic_DNA"/>
</dbReference>
<evidence type="ECO:0000313" key="2">
    <source>
        <dbReference type="EMBL" id="MBF9194615.1"/>
    </source>
</evidence>
<protein>
    <recommendedName>
        <fullName evidence="4">Tryptophan-rich sensory protein</fullName>
    </recommendedName>
</protein>
<keyword evidence="3" id="KW-1185">Reference proteome</keyword>
<proteinExistence type="predicted"/>
<evidence type="ECO:0008006" key="4">
    <source>
        <dbReference type="Google" id="ProtNLM"/>
    </source>
</evidence>
<reference evidence="2 3" key="1">
    <citation type="submission" date="2020-11" db="EMBL/GenBank/DDBJ databases">
        <authorList>
            <person name="Kim M.K."/>
        </authorList>
    </citation>
    <scope>NUCLEOTIDE SEQUENCE [LARGE SCALE GENOMIC DNA]</scope>
    <source>
        <strain evidence="2 3">BT290</strain>
    </source>
</reference>
<sequence length="115" mass="12685">MTLSTSDSYTNLAPAPLHSNGANPLATGLPALWWPCVWSFGSLVYSMFWMAEGWRAAQSLIGPTKINNLAQDLWCLILVLGSSYAVYQFCRHRSERLGLVLCLLAAAAAMAWHRL</sequence>
<organism evidence="2 3">
    <name type="scientific">Microvirga terrestris</name>
    <dbReference type="NCBI Taxonomy" id="2791024"/>
    <lineage>
        <taxon>Bacteria</taxon>
        <taxon>Pseudomonadati</taxon>
        <taxon>Pseudomonadota</taxon>
        <taxon>Alphaproteobacteria</taxon>
        <taxon>Hyphomicrobiales</taxon>
        <taxon>Methylobacteriaceae</taxon>
        <taxon>Microvirga</taxon>
    </lineage>
</organism>
<evidence type="ECO:0000313" key="3">
    <source>
        <dbReference type="Proteomes" id="UP000611708"/>
    </source>
</evidence>
<name>A0ABS0HMZ7_9HYPH</name>
<feature type="transmembrane region" description="Helical" evidence="1">
    <location>
        <begin position="96"/>
        <end position="113"/>
    </location>
</feature>